<proteinExistence type="predicted"/>
<dbReference type="PANTHER" id="PTHR43792">
    <property type="entry name" value="GNAT FAMILY, PUTATIVE (AFU_ORTHOLOGUE AFUA_3G00765)-RELATED-RELATED"/>
    <property type="match status" value="1"/>
</dbReference>
<accession>Q8EVC0</accession>
<organism evidence="4 5">
    <name type="scientific">Malacoplasma penetrans (strain HF-2)</name>
    <name type="common">Mycoplasma penetrans</name>
    <dbReference type="NCBI Taxonomy" id="272633"/>
    <lineage>
        <taxon>Bacteria</taxon>
        <taxon>Bacillati</taxon>
        <taxon>Mycoplasmatota</taxon>
        <taxon>Mycoplasmoidales</taxon>
        <taxon>Mycoplasmoidaceae</taxon>
        <taxon>Malacoplasma</taxon>
    </lineage>
</organism>
<keyword evidence="2" id="KW-0472">Membrane</keyword>
<name>Q8EVC0_MALP2</name>
<evidence type="ECO:0000259" key="3">
    <source>
        <dbReference type="PROSITE" id="PS51186"/>
    </source>
</evidence>
<dbReference type="SUPFAM" id="SSF55729">
    <property type="entry name" value="Acyl-CoA N-acyltransferases (Nat)"/>
    <property type="match status" value="1"/>
</dbReference>
<dbReference type="PROSITE" id="PS51186">
    <property type="entry name" value="GNAT"/>
    <property type="match status" value="1"/>
</dbReference>
<dbReference type="Gene3D" id="3.40.630.30">
    <property type="match status" value="1"/>
</dbReference>
<dbReference type="InterPro" id="IPR000182">
    <property type="entry name" value="GNAT_dom"/>
</dbReference>
<dbReference type="AlphaFoldDB" id="Q8EVC0"/>
<dbReference type="RefSeq" id="WP_011077466.1">
    <property type="nucleotide sequence ID" value="NC_004432.1"/>
</dbReference>
<evidence type="ECO:0000256" key="1">
    <source>
        <dbReference type="SAM" id="Coils"/>
    </source>
</evidence>
<dbReference type="PANTHER" id="PTHR43792:SF1">
    <property type="entry name" value="N-ACETYLTRANSFERASE DOMAIN-CONTAINING PROTEIN"/>
    <property type="match status" value="1"/>
</dbReference>
<dbReference type="Proteomes" id="UP000002522">
    <property type="component" value="Chromosome"/>
</dbReference>
<keyword evidence="2" id="KW-1133">Transmembrane helix</keyword>
<evidence type="ECO:0000256" key="2">
    <source>
        <dbReference type="SAM" id="Phobius"/>
    </source>
</evidence>
<dbReference type="GO" id="GO:0016747">
    <property type="term" value="F:acyltransferase activity, transferring groups other than amino-acyl groups"/>
    <property type="evidence" value="ECO:0007669"/>
    <property type="project" value="InterPro"/>
</dbReference>
<dbReference type="KEGG" id="mpe:MYPE6460"/>
<keyword evidence="1" id="KW-0175">Coiled coil</keyword>
<dbReference type="Pfam" id="PF13302">
    <property type="entry name" value="Acetyltransf_3"/>
    <property type="match status" value="1"/>
</dbReference>
<feature type="domain" description="N-acetyltransferase" evidence="3">
    <location>
        <begin position="156"/>
        <end position="313"/>
    </location>
</feature>
<feature type="transmembrane region" description="Helical" evidence="2">
    <location>
        <begin position="51"/>
        <end position="71"/>
    </location>
</feature>
<gene>
    <name evidence="4" type="ordered locus">MYPE6460</name>
</gene>
<dbReference type="InParanoid" id="Q8EVC0"/>
<evidence type="ECO:0000313" key="4">
    <source>
        <dbReference type="EMBL" id="BAC44436.1"/>
    </source>
</evidence>
<keyword evidence="5" id="KW-1185">Reference proteome</keyword>
<dbReference type="InterPro" id="IPR016181">
    <property type="entry name" value="Acyl_CoA_acyltransferase"/>
</dbReference>
<keyword evidence="2" id="KW-0812">Transmembrane</keyword>
<feature type="coiled-coil region" evidence="1">
    <location>
        <begin position="119"/>
        <end position="146"/>
    </location>
</feature>
<dbReference type="STRING" id="272633.gene:10731765"/>
<dbReference type="eggNOG" id="COG1670">
    <property type="taxonomic scope" value="Bacteria"/>
</dbReference>
<dbReference type="InterPro" id="IPR051531">
    <property type="entry name" value="N-acetyltransferase"/>
</dbReference>
<feature type="transmembrane region" description="Helical" evidence="2">
    <location>
        <begin position="20"/>
        <end position="39"/>
    </location>
</feature>
<evidence type="ECO:0000313" key="5">
    <source>
        <dbReference type="Proteomes" id="UP000002522"/>
    </source>
</evidence>
<protein>
    <recommendedName>
        <fullName evidence="3">N-acetyltransferase domain-containing protein</fullName>
    </recommendedName>
</protein>
<dbReference type="HOGENOM" id="CLU_888022_0_0_14"/>
<reference evidence="4 5" key="1">
    <citation type="journal article" date="2002" name="Nucleic Acids Res.">
        <title>The complete genomic sequence of Mycoplasma penetrans, an intracellular bacterial pathogen in humans.</title>
        <authorList>
            <person name="Sasaki Y."/>
            <person name="Ishikawa J."/>
            <person name="Yamashita A."/>
            <person name="Oshima K."/>
            <person name="Kenri T."/>
            <person name="Furuya K."/>
            <person name="Yoshino C."/>
            <person name="Horino A."/>
            <person name="Shiba T."/>
            <person name="Sasaki T."/>
            <person name="Hattori M."/>
        </authorList>
    </citation>
    <scope>NUCLEOTIDE SEQUENCE [LARGE SCALE GENOMIC DNA]</scope>
    <source>
        <strain evidence="4 5">HF-2</strain>
    </source>
</reference>
<sequence length="313" mass="37032">MDSNFKVLNKISKKARTIIVLSYFFIFLAVIFAIIGIAVYKKEFIENPFYFIALILSVISVVSIYLSTWILRNKAFKTIEKIDVFGNDFVDDLEKIFWGPLSTWNRIIKKIKIINDSINNLSDEELKQLNNELKDKNSKKDKKNISDQKILESERLYVRHFDEKDLETVYKYRNDKECYQYQSYSSFEKNDLLKMFNENKAKGLYSEAANFALVLKETDELVGEIFVSKKNVGKEYFIGFTVMPKFQRNGYAFEIISELLVEVAPKLDKYTFFCTVYEQNIKSVNLIKKLEFKYDSFFYDEKGRILVYKKTYN</sequence>
<dbReference type="EMBL" id="BA000026">
    <property type="protein sequence ID" value="BAC44436.1"/>
    <property type="molecule type" value="Genomic_DNA"/>
</dbReference>